<dbReference type="InterPro" id="IPR012349">
    <property type="entry name" value="Split_barrel_FMN-bd"/>
</dbReference>
<dbReference type="Proteomes" id="UP001301140">
    <property type="component" value="Unassembled WGS sequence"/>
</dbReference>
<protein>
    <submittedName>
        <fullName evidence="2">Pyridoxamine 5'-phosphate oxidase family protein</fullName>
    </submittedName>
</protein>
<evidence type="ECO:0000313" key="3">
    <source>
        <dbReference type="Proteomes" id="UP001301140"/>
    </source>
</evidence>
<dbReference type="PANTHER" id="PTHR34818:SF1">
    <property type="entry name" value="PROTEIN BLI-3"/>
    <property type="match status" value="1"/>
</dbReference>
<evidence type="ECO:0000259" key="1">
    <source>
        <dbReference type="Pfam" id="PF16242"/>
    </source>
</evidence>
<dbReference type="InterPro" id="IPR052917">
    <property type="entry name" value="Stress-Dev_Protein"/>
</dbReference>
<accession>A0AAP3UYN3</accession>
<dbReference type="PANTHER" id="PTHR34818">
    <property type="entry name" value="PROTEIN BLI-3"/>
    <property type="match status" value="1"/>
</dbReference>
<feature type="domain" description="General stress protein FMN-binding split barrel" evidence="1">
    <location>
        <begin position="11"/>
        <end position="156"/>
    </location>
</feature>
<proteinExistence type="predicted"/>
<comment type="caution">
    <text evidence="2">The sequence shown here is derived from an EMBL/GenBank/DDBJ whole genome shotgun (WGS) entry which is preliminary data.</text>
</comment>
<name>A0AAP3UYN3_9PROT</name>
<reference evidence="2 3" key="1">
    <citation type="submission" date="2023-03" db="EMBL/GenBank/DDBJ databases">
        <title>YIM 152171 draft genome.</title>
        <authorList>
            <person name="Yang Z."/>
        </authorList>
    </citation>
    <scope>NUCLEOTIDE SEQUENCE [LARGE SCALE GENOMIC DNA]</scope>
    <source>
        <strain evidence="2 3">YIM 152171</strain>
    </source>
</reference>
<dbReference type="AlphaFoldDB" id="A0AAP3UYN3"/>
<dbReference type="Pfam" id="PF16242">
    <property type="entry name" value="Pyrid_ox_like"/>
    <property type="match status" value="1"/>
</dbReference>
<keyword evidence="3" id="KW-1185">Reference proteome</keyword>
<evidence type="ECO:0000313" key="2">
    <source>
        <dbReference type="EMBL" id="MDF1586102.1"/>
    </source>
</evidence>
<dbReference type="EMBL" id="JARGEQ010000073">
    <property type="protein sequence ID" value="MDF1586102.1"/>
    <property type="molecule type" value="Genomic_DNA"/>
</dbReference>
<dbReference type="Gene3D" id="2.30.110.10">
    <property type="entry name" value="Electron Transport, Fmn-binding Protein, Chain A"/>
    <property type="match status" value="1"/>
</dbReference>
<organism evidence="2 3">
    <name type="scientific">Marinimicrococcus flavescens</name>
    <dbReference type="NCBI Taxonomy" id="3031815"/>
    <lineage>
        <taxon>Bacteria</taxon>
        <taxon>Pseudomonadati</taxon>
        <taxon>Pseudomonadota</taxon>
        <taxon>Alphaproteobacteria</taxon>
        <taxon>Geminicoccales</taxon>
        <taxon>Geminicoccaceae</taxon>
        <taxon>Marinimicrococcus</taxon>
    </lineage>
</organism>
<dbReference type="SUPFAM" id="SSF50475">
    <property type="entry name" value="FMN-binding split barrel"/>
    <property type="match status" value="1"/>
</dbReference>
<sequence>MTERQDRAQAHARLWELIKDIRVAMLTTREEDRLRSRPMHGFQEALEGELWFFTRLDSAKAQEVLLHPGVNLAYADQHEKIYVSVSGRGELVTDRQVMERYWNPMVAAWFPDGLDDPDLALIKVALEEAEYWDAETGAMRYFWEVTTARIEGRQPDVGEHGQVTARR</sequence>
<dbReference type="RefSeq" id="WP_327788519.1">
    <property type="nucleotide sequence ID" value="NZ_JARGEQ010000073.1"/>
</dbReference>
<gene>
    <name evidence="2" type="ORF">PZ740_06870</name>
</gene>
<dbReference type="InterPro" id="IPR038725">
    <property type="entry name" value="YdaG_split_barrel_FMN-bd"/>
</dbReference>